<dbReference type="EMBL" id="JANBUN010001768">
    <property type="protein sequence ID" value="KAJ2796806.1"/>
    <property type="molecule type" value="Genomic_DNA"/>
</dbReference>
<keyword evidence="2" id="KW-1185">Reference proteome</keyword>
<comment type="caution">
    <text evidence="1">The sequence shown here is derived from an EMBL/GenBank/DDBJ whole genome shotgun (WGS) entry which is preliminary data.</text>
</comment>
<sequence length="373" mass="39933">MAGVVARATRSVARKPIETIAFCTILVICGCYFLWHTVSQDGLFAGRNALYPAHTIKYSRVDSAKFRVGQQAAVAMGPAADSVDIFAMAIHAKAPASRKQRQAFRKSLADISGIFDMLTAENVAASAGAAAPLTFADVCAKDAGDGKCLALSPIRANVRELLAEGRATQDLFDPAMDYLRGTPDVPTIVLAFTLRTTGAEQARLAGEWVKGARALAEARLHKLHAARADRVQGQAALLRAAEGVYRLLREATVGEVLLVFMSYAITVSTFINTFVMMQRYGSRITLALSVIFSGFCAFVFAIGAVHALGYPINVVLLTEALPFLVICVGFDKSLTLTRSVLLAAHGDRQRRASDDPADAHHAPPSNTPAQIQT</sequence>
<keyword evidence="1" id="KW-0560">Oxidoreductase</keyword>
<evidence type="ECO:0000313" key="2">
    <source>
        <dbReference type="Proteomes" id="UP001140087"/>
    </source>
</evidence>
<dbReference type="EC" id="1.1.1.34" evidence="1"/>
<dbReference type="Proteomes" id="UP001140087">
    <property type="component" value="Unassembled WGS sequence"/>
</dbReference>
<feature type="non-terminal residue" evidence="1">
    <location>
        <position position="373"/>
    </location>
</feature>
<protein>
    <submittedName>
        <fullName evidence="1">3-hydroxy-3-methylglutaryl-coenzyme A (HMG-CoA) reductase isozyme</fullName>
        <ecNumber evidence="1">1.1.1.34</ecNumber>
    </submittedName>
</protein>
<name>A0ACC1KY78_9FUNG</name>
<reference evidence="1" key="1">
    <citation type="submission" date="2022-07" db="EMBL/GenBank/DDBJ databases">
        <title>Phylogenomic reconstructions and comparative analyses of Kickxellomycotina fungi.</title>
        <authorList>
            <person name="Reynolds N.K."/>
            <person name="Stajich J.E."/>
            <person name="Barry K."/>
            <person name="Grigoriev I.V."/>
            <person name="Crous P."/>
            <person name="Smith M.E."/>
        </authorList>
    </citation>
    <scope>NUCLEOTIDE SEQUENCE</scope>
    <source>
        <strain evidence="1">BCRC 34780</strain>
    </source>
</reference>
<proteinExistence type="predicted"/>
<organism evidence="1 2">
    <name type="scientific">Coemansia helicoidea</name>
    <dbReference type="NCBI Taxonomy" id="1286919"/>
    <lineage>
        <taxon>Eukaryota</taxon>
        <taxon>Fungi</taxon>
        <taxon>Fungi incertae sedis</taxon>
        <taxon>Zoopagomycota</taxon>
        <taxon>Kickxellomycotina</taxon>
        <taxon>Kickxellomycetes</taxon>
        <taxon>Kickxellales</taxon>
        <taxon>Kickxellaceae</taxon>
        <taxon>Coemansia</taxon>
    </lineage>
</organism>
<gene>
    <name evidence="1" type="primary">HMG1_1</name>
    <name evidence="1" type="ORF">H4R21_004570</name>
</gene>
<accession>A0ACC1KY78</accession>
<evidence type="ECO:0000313" key="1">
    <source>
        <dbReference type="EMBL" id="KAJ2796806.1"/>
    </source>
</evidence>